<dbReference type="PANTHER" id="PTHR33992">
    <property type="entry name" value="RIBONUCLEASE P PROTEIN COMPONENT"/>
    <property type="match status" value="1"/>
</dbReference>
<name>A0A5J5DTI9_9BIFI</name>
<keyword evidence="11" id="KW-1185">Reference proteome</keyword>
<keyword evidence="1 6" id="KW-0819">tRNA processing</keyword>
<evidence type="ECO:0000313" key="10">
    <source>
        <dbReference type="Proteomes" id="UP000345527"/>
    </source>
</evidence>
<dbReference type="SUPFAM" id="SSF54211">
    <property type="entry name" value="Ribosomal protein S5 domain 2-like"/>
    <property type="match status" value="1"/>
</dbReference>
<evidence type="ECO:0000256" key="3">
    <source>
        <dbReference type="ARBA" id="ARBA00022759"/>
    </source>
</evidence>
<reference evidence="10 11" key="1">
    <citation type="journal article" date="2019" name="Syst. Appl. Microbiol.">
        <title>Characterization of Bifidobacterium species in feaces of the Egyptian fruit bat: Description of B. vespertilionis sp. nov. and B. rousetti sp. nov.</title>
        <authorList>
            <person name="Modesto M."/>
            <person name="Satti M."/>
            <person name="Watanabe K."/>
            <person name="Puglisi E."/>
            <person name="Morelli L."/>
            <person name="Huang C.-H."/>
            <person name="Liou J.-S."/>
            <person name="Miyashita M."/>
            <person name="Tamura T."/>
            <person name="Saito S."/>
            <person name="Mori K."/>
            <person name="Huang L."/>
            <person name="Sciavilla P."/>
            <person name="Sandri C."/>
            <person name="Spiezio C."/>
            <person name="Vitali F."/>
            <person name="Cavalieri D."/>
            <person name="Perpetuini G."/>
            <person name="Tofalo R."/>
            <person name="Bonetti A."/>
            <person name="Arita M."/>
            <person name="Mattarelli P."/>
        </authorList>
    </citation>
    <scope>NUCLEOTIDE SEQUENCE [LARGE SCALE GENOMIC DNA]</scope>
    <source>
        <strain evidence="8 11">RST16</strain>
        <strain evidence="9 10">RST8</strain>
    </source>
</reference>
<proteinExistence type="inferred from homology"/>
<dbReference type="Gene3D" id="3.30.230.10">
    <property type="match status" value="1"/>
</dbReference>
<dbReference type="RefSeq" id="WP_150354225.1">
    <property type="nucleotide sequence ID" value="NZ_JAFEJW010000004.1"/>
</dbReference>
<evidence type="ECO:0000313" key="8">
    <source>
        <dbReference type="EMBL" id="KAA8818644.1"/>
    </source>
</evidence>
<evidence type="ECO:0000256" key="1">
    <source>
        <dbReference type="ARBA" id="ARBA00022694"/>
    </source>
</evidence>
<comment type="similarity">
    <text evidence="6">Belongs to the RnpA family.</text>
</comment>
<dbReference type="OrthoDB" id="196964at2"/>
<keyword evidence="3 6" id="KW-0255">Endonuclease</keyword>
<comment type="catalytic activity">
    <reaction evidence="6">
        <text>Endonucleolytic cleavage of RNA, removing 5'-extranucleotides from tRNA precursor.</text>
        <dbReference type="EC" id="3.1.26.5"/>
    </reaction>
</comment>
<dbReference type="AlphaFoldDB" id="A0A5J5DTI9"/>
<sequence>MERLKSHQEFVAVLKTRTKVGSRDIVAHYRVPSSSNADGEPRRRLGLAVSKAVGKAVTRNGVKRRFRQLAARYEDQLPESCDVVLRAKPSASHAEYAQLEEQIGGMFRRISARTSATRDA</sequence>
<accession>A0A5J5DTI9</accession>
<evidence type="ECO:0000256" key="7">
    <source>
        <dbReference type="NCBIfam" id="TIGR00188"/>
    </source>
</evidence>
<dbReference type="Proteomes" id="UP000345527">
    <property type="component" value="Unassembled WGS sequence"/>
</dbReference>
<comment type="caution">
    <text evidence="9">The sequence shown here is derived from an EMBL/GenBank/DDBJ whole genome shotgun (WGS) entry which is preliminary data.</text>
</comment>
<dbReference type="GO" id="GO:0030677">
    <property type="term" value="C:ribonuclease P complex"/>
    <property type="evidence" value="ECO:0007669"/>
    <property type="project" value="TreeGrafter"/>
</dbReference>
<evidence type="ECO:0000256" key="2">
    <source>
        <dbReference type="ARBA" id="ARBA00022722"/>
    </source>
</evidence>
<dbReference type="GO" id="GO:0000049">
    <property type="term" value="F:tRNA binding"/>
    <property type="evidence" value="ECO:0007669"/>
    <property type="project" value="UniProtKB-UniRule"/>
</dbReference>
<comment type="subunit">
    <text evidence="6">Consists of a catalytic RNA component (M1 or rnpB) and a protein subunit.</text>
</comment>
<dbReference type="EMBL" id="RZOA01000012">
    <property type="protein sequence ID" value="KAA8823099.1"/>
    <property type="molecule type" value="Genomic_DNA"/>
</dbReference>
<protein>
    <recommendedName>
        <fullName evidence="6 7">Ribonuclease P protein component</fullName>
        <shortName evidence="6">RNase P protein</shortName>
        <shortName evidence="6">RNaseP protein</shortName>
        <ecNumber evidence="6 7">3.1.26.5</ecNumber>
    </recommendedName>
    <alternativeName>
        <fullName evidence="6">Protein C5</fullName>
    </alternativeName>
</protein>
<keyword evidence="5 6" id="KW-0694">RNA-binding</keyword>
<evidence type="ECO:0000256" key="6">
    <source>
        <dbReference type="HAMAP-Rule" id="MF_00227"/>
    </source>
</evidence>
<keyword evidence="2 6" id="KW-0540">Nuclease</keyword>
<dbReference type="Pfam" id="PF00825">
    <property type="entry name" value="Ribonuclease_P"/>
    <property type="match status" value="1"/>
</dbReference>
<dbReference type="Proteomes" id="UP000374630">
    <property type="component" value="Unassembled WGS sequence"/>
</dbReference>
<dbReference type="NCBIfam" id="TIGR00188">
    <property type="entry name" value="rnpA"/>
    <property type="match status" value="1"/>
</dbReference>
<dbReference type="PANTHER" id="PTHR33992:SF1">
    <property type="entry name" value="RIBONUCLEASE P PROTEIN COMPONENT"/>
    <property type="match status" value="1"/>
</dbReference>
<dbReference type="GO" id="GO:0042781">
    <property type="term" value="F:3'-tRNA processing endoribonuclease activity"/>
    <property type="evidence" value="ECO:0007669"/>
    <property type="project" value="TreeGrafter"/>
</dbReference>
<dbReference type="EC" id="3.1.26.5" evidence="6 7"/>
<dbReference type="HAMAP" id="MF_00227">
    <property type="entry name" value="RNase_P"/>
    <property type="match status" value="1"/>
</dbReference>
<dbReference type="InterPro" id="IPR014721">
    <property type="entry name" value="Ribsml_uS5_D2-typ_fold_subgr"/>
</dbReference>
<organism evidence="9 10">
    <name type="scientific">Bifidobacterium vespertilionis</name>
    <dbReference type="NCBI Taxonomy" id="2562524"/>
    <lineage>
        <taxon>Bacteria</taxon>
        <taxon>Bacillati</taxon>
        <taxon>Actinomycetota</taxon>
        <taxon>Actinomycetes</taxon>
        <taxon>Bifidobacteriales</taxon>
        <taxon>Bifidobacteriaceae</taxon>
        <taxon>Bifidobacterium</taxon>
    </lineage>
</organism>
<dbReference type="EMBL" id="RZNZ01000014">
    <property type="protein sequence ID" value="KAA8818644.1"/>
    <property type="molecule type" value="Genomic_DNA"/>
</dbReference>
<dbReference type="InterPro" id="IPR020568">
    <property type="entry name" value="Ribosomal_Su5_D2-typ_SF"/>
</dbReference>
<keyword evidence="4 6" id="KW-0378">Hydrolase</keyword>
<evidence type="ECO:0000313" key="11">
    <source>
        <dbReference type="Proteomes" id="UP000374630"/>
    </source>
</evidence>
<gene>
    <name evidence="6 9" type="primary">rnpA</name>
    <name evidence="9" type="ORF">EM848_07040</name>
    <name evidence="8" type="ORF">EMO90_09755</name>
</gene>
<comment type="function">
    <text evidence="6">RNaseP catalyzes the removal of the 5'-leader sequence from pre-tRNA to produce the mature 5'-terminus. It can also cleave other RNA substrates such as 4.5S RNA. The protein component plays an auxiliary but essential role in vivo by binding to the 5'-leader sequence and broadening the substrate specificity of the ribozyme.</text>
</comment>
<dbReference type="InterPro" id="IPR000100">
    <property type="entry name" value="RNase_P"/>
</dbReference>
<evidence type="ECO:0000256" key="4">
    <source>
        <dbReference type="ARBA" id="ARBA00022801"/>
    </source>
</evidence>
<evidence type="ECO:0000256" key="5">
    <source>
        <dbReference type="ARBA" id="ARBA00022884"/>
    </source>
</evidence>
<dbReference type="GO" id="GO:0001682">
    <property type="term" value="P:tRNA 5'-leader removal"/>
    <property type="evidence" value="ECO:0007669"/>
    <property type="project" value="UniProtKB-UniRule"/>
</dbReference>
<evidence type="ECO:0000313" key="9">
    <source>
        <dbReference type="EMBL" id="KAA8823099.1"/>
    </source>
</evidence>
<dbReference type="GO" id="GO:0004526">
    <property type="term" value="F:ribonuclease P activity"/>
    <property type="evidence" value="ECO:0007669"/>
    <property type="project" value="UniProtKB-UniRule"/>
</dbReference>